<proteinExistence type="inferred from homology"/>
<dbReference type="PANTHER" id="PTHR12151">
    <property type="entry name" value="ELECTRON TRANSPORT PROTIN SCO1/SENC FAMILY MEMBER"/>
    <property type="match status" value="1"/>
</dbReference>
<feature type="chain" id="PRO_5031419111" evidence="5">
    <location>
        <begin position="28"/>
        <end position="199"/>
    </location>
</feature>
<protein>
    <submittedName>
        <fullName evidence="7">Protein SCO1/2</fullName>
    </submittedName>
</protein>
<evidence type="ECO:0000256" key="3">
    <source>
        <dbReference type="PIRSR" id="PIRSR603782-1"/>
    </source>
</evidence>
<keyword evidence="4" id="KW-1015">Disulfide bond</keyword>
<comment type="caution">
    <text evidence="7">The sequence shown here is derived from an EMBL/GenBank/DDBJ whole genome shotgun (WGS) entry which is preliminary data.</text>
</comment>
<dbReference type="EMBL" id="JACCFH010000001">
    <property type="protein sequence ID" value="NYG33706.1"/>
    <property type="molecule type" value="Genomic_DNA"/>
</dbReference>
<evidence type="ECO:0000313" key="8">
    <source>
        <dbReference type="Proteomes" id="UP000518288"/>
    </source>
</evidence>
<dbReference type="GO" id="GO:0046872">
    <property type="term" value="F:metal ion binding"/>
    <property type="evidence" value="ECO:0007669"/>
    <property type="project" value="UniProtKB-KW"/>
</dbReference>
<comment type="similarity">
    <text evidence="1">Belongs to the SCO1/2 family.</text>
</comment>
<dbReference type="AlphaFoldDB" id="A0A7Y9QZJ4"/>
<accession>A0A7Y9QZJ4</accession>
<dbReference type="PANTHER" id="PTHR12151:SF25">
    <property type="entry name" value="LINALOOL DEHYDRATASE_ISOMERASE DOMAIN-CONTAINING PROTEIN"/>
    <property type="match status" value="1"/>
</dbReference>
<evidence type="ECO:0000256" key="4">
    <source>
        <dbReference type="PIRSR" id="PIRSR603782-2"/>
    </source>
</evidence>
<dbReference type="Proteomes" id="UP000518288">
    <property type="component" value="Unassembled WGS sequence"/>
</dbReference>
<feature type="binding site" evidence="3">
    <location>
        <position position="87"/>
    </location>
    <ligand>
        <name>Cu cation</name>
        <dbReference type="ChEBI" id="CHEBI:23378"/>
    </ligand>
</feature>
<keyword evidence="3" id="KW-0479">Metal-binding</keyword>
<dbReference type="PROSITE" id="PS51352">
    <property type="entry name" value="THIOREDOXIN_2"/>
    <property type="match status" value="1"/>
</dbReference>
<feature type="binding site" evidence="3">
    <location>
        <position position="83"/>
    </location>
    <ligand>
        <name>Cu cation</name>
        <dbReference type="ChEBI" id="CHEBI:23378"/>
    </ligand>
</feature>
<dbReference type="RefSeq" id="WP_179634441.1">
    <property type="nucleotide sequence ID" value="NZ_JACCFH010000001.1"/>
</dbReference>
<dbReference type="Gene3D" id="3.40.30.10">
    <property type="entry name" value="Glutaredoxin"/>
    <property type="match status" value="1"/>
</dbReference>
<feature type="domain" description="Thioredoxin" evidence="6">
    <location>
        <begin position="43"/>
        <end position="177"/>
    </location>
</feature>
<organism evidence="7 8">
    <name type="scientific">Sphaerotilus montanus</name>
    <dbReference type="NCBI Taxonomy" id="522889"/>
    <lineage>
        <taxon>Bacteria</taxon>
        <taxon>Pseudomonadati</taxon>
        <taxon>Pseudomonadota</taxon>
        <taxon>Betaproteobacteria</taxon>
        <taxon>Burkholderiales</taxon>
        <taxon>Sphaerotilaceae</taxon>
        <taxon>Sphaerotilus</taxon>
    </lineage>
</organism>
<gene>
    <name evidence="7" type="ORF">BDD16_002692</name>
</gene>
<evidence type="ECO:0000256" key="2">
    <source>
        <dbReference type="ARBA" id="ARBA00023008"/>
    </source>
</evidence>
<name>A0A7Y9QZJ4_9BURK</name>
<feature type="signal peptide" evidence="5">
    <location>
        <begin position="1"/>
        <end position="27"/>
    </location>
</feature>
<feature type="disulfide bond" description="Redox-active" evidence="4">
    <location>
        <begin position="83"/>
        <end position="87"/>
    </location>
</feature>
<reference evidence="7 8" key="1">
    <citation type="submission" date="2020-07" db="EMBL/GenBank/DDBJ databases">
        <title>Genomic Encyclopedia of Archaeal and Bacterial Type Strains, Phase II (KMG-II): from individual species to whole genera.</title>
        <authorList>
            <person name="Goeker M."/>
        </authorList>
    </citation>
    <scope>NUCLEOTIDE SEQUENCE [LARGE SCALE GENOMIC DNA]</scope>
    <source>
        <strain evidence="7 8">DSM 21226</strain>
    </source>
</reference>
<evidence type="ECO:0000256" key="1">
    <source>
        <dbReference type="ARBA" id="ARBA00010996"/>
    </source>
</evidence>
<dbReference type="InterPro" id="IPR003782">
    <property type="entry name" value="SCO1/SenC"/>
</dbReference>
<evidence type="ECO:0000256" key="5">
    <source>
        <dbReference type="SAM" id="SignalP"/>
    </source>
</evidence>
<keyword evidence="2 3" id="KW-0186">Copper</keyword>
<sequence length="199" mass="21678">MASPDWFVRLVPALLLAVAFLAAPAHGHLPAAGSDATAAVRRSEQRYQIPAVKVLTADGRAQALRPLIDDGRPVVLTFLYTSCTTVCPVTSHVIDEFVRALGPEALQVNVVSVSIDPDHDTVARLAEHARSRGARGTFVTGDPQSSETVQRAFDAWRGDKMNHDAVIFLRAPASPVWVRLDGLVSPRRLLDEYRRLKPA</sequence>
<evidence type="ECO:0000259" key="6">
    <source>
        <dbReference type="PROSITE" id="PS51352"/>
    </source>
</evidence>
<dbReference type="InterPro" id="IPR013766">
    <property type="entry name" value="Thioredoxin_domain"/>
</dbReference>
<dbReference type="CDD" id="cd02968">
    <property type="entry name" value="SCO"/>
    <property type="match status" value="1"/>
</dbReference>
<dbReference type="InterPro" id="IPR036249">
    <property type="entry name" value="Thioredoxin-like_sf"/>
</dbReference>
<evidence type="ECO:0000313" key="7">
    <source>
        <dbReference type="EMBL" id="NYG33706.1"/>
    </source>
</evidence>
<dbReference type="SUPFAM" id="SSF52833">
    <property type="entry name" value="Thioredoxin-like"/>
    <property type="match status" value="1"/>
</dbReference>
<dbReference type="Pfam" id="PF02630">
    <property type="entry name" value="SCO1-SenC"/>
    <property type="match status" value="1"/>
</dbReference>
<keyword evidence="8" id="KW-1185">Reference proteome</keyword>
<keyword evidence="5" id="KW-0732">Signal</keyword>